<comment type="caution">
    <text evidence="1">The sequence shown here is derived from an EMBL/GenBank/DDBJ whole genome shotgun (WGS) entry which is preliminary data.</text>
</comment>
<dbReference type="RefSeq" id="WP_157459547.1">
    <property type="nucleotide sequence ID" value="NZ_WQLB01000015.1"/>
</dbReference>
<name>A0A7C9HS67_9DEIO</name>
<reference evidence="1 2" key="1">
    <citation type="submission" date="2019-12" db="EMBL/GenBank/DDBJ databases">
        <title>Deinococcus sp. HMF7620 Genome sequencing and assembly.</title>
        <authorList>
            <person name="Kang H."/>
            <person name="Kim H."/>
            <person name="Joh K."/>
        </authorList>
    </citation>
    <scope>NUCLEOTIDE SEQUENCE [LARGE SCALE GENOMIC DNA]</scope>
    <source>
        <strain evidence="1 2">HMF7620</strain>
    </source>
</reference>
<gene>
    <name evidence="1" type="ORF">GO986_12025</name>
</gene>
<dbReference type="AlphaFoldDB" id="A0A7C9HS67"/>
<evidence type="ECO:0000313" key="2">
    <source>
        <dbReference type="Proteomes" id="UP000483286"/>
    </source>
</evidence>
<dbReference type="Proteomes" id="UP000483286">
    <property type="component" value="Unassembled WGS sequence"/>
</dbReference>
<proteinExistence type="predicted"/>
<keyword evidence="2" id="KW-1185">Reference proteome</keyword>
<evidence type="ECO:0000313" key="1">
    <source>
        <dbReference type="EMBL" id="MVN87492.1"/>
    </source>
</evidence>
<accession>A0A7C9HS67</accession>
<sequence length="353" mass="38342">MNILALHKRRATRLHACLHLQSPALTRSHALEAIAAAHGVYRWAALRAAPDHPVLPLSQARAAAVTRLAELHHRIDPLLIPDDVLCCEPGLDAETALRQILPARWQDCPLPLSGFDRLIVDEHRPLSLTRLGRPALDLSPERVTAWDIDDMVEGLGGLHEERAGLPGTFLIARGADIAPDKLTLYFNHDHGRVGRTLYQRLGPAGHAVIIGPSHDYLGPRLRDVARTALEQGADVHTFEWTGGLTGAGAAPGPGLQGIRRVVADDFGAALRTLSPRAGRRTVAIVETQVMYDDAVQEAHARAIVELAAREVQVIVGAYAQDVESLRELPGGATLLSDRWAPSIFMTTQLPQRP</sequence>
<dbReference type="EMBL" id="WQLB01000015">
    <property type="protein sequence ID" value="MVN87492.1"/>
    <property type="molecule type" value="Genomic_DNA"/>
</dbReference>
<protein>
    <submittedName>
        <fullName evidence="1">Uncharacterized protein</fullName>
    </submittedName>
</protein>
<organism evidence="1 2">
    <name type="scientific">Deinococcus arboris</name>
    <dbReference type="NCBI Taxonomy" id="2682977"/>
    <lineage>
        <taxon>Bacteria</taxon>
        <taxon>Thermotogati</taxon>
        <taxon>Deinococcota</taxon>
        <taxon>Deinococci</taxon>
        <taxon>Deinococcales</taxon>
        <taxon>Deinococcaceae</taxon>
        <taxon>Deinococcus</taxon>
    </lineage>
</organism>